<dbReference type="RefSeq" id="WP_127124239.1">
    <property type="nucleotide sequence ID" value="NZ_BHXQ01000008.1"/>
</dbReference>
<organism evidence="2 3">
    <name type="scientific">Chryseotalea sanaruensis</name>
    <dbReference type="NCBI Taxonomy" id="2482724"/>
    <lineage>
        <taxon>Bacteria</taxon>
        <taxon>Pseudomonadati</taxon>
        <taxon>Bacteroidota</taxon>
        <taxon>Cytophagia</taxon>
        <taxon>Cytophagales</taxon>
        <taxon>Chryseotaleaceae</taxon>
        <taxon>Chryseotalea</taxon>
    </lineage>
</organism>
<dbReference type="OrthoDB" id="853871at2"/>
<evidence type="ECO:0000256" key="1">
    <source>
        <dbReference type="SAM" id="MobiDB-lite"/>
    </source>
</evidence>
<comment type="caution">
    <text evidence="2">The sequence shown here is derived from an EMBL/GenBank/DDBJ whole genome shotgun (WGS) entry which is preliminary data.</text>
</comment>
<dbReference type="Proteomes" id="UP000288227">
    <property type="component" value="Unassembled WGS sequence"/>
</dbReference>
<evidence type="ECO:0000313" key="3">
    <source>
        <dbReference type="Proteomes" id="UP000288227"/>
    </source>
</evidence>
<proteinExistence type="predicted"/>
<name>A0A401UFA2_9BACT</name>
<keyword evidence="3" id="KW-1185">Reference proteome</keyword>
<dbReference type="AlphaFoldDB" id="A0A401UFA2"/>
<dbReference type="EMBL" id="BHXQ01000008">
    <property type="protein sequence ID" value="GCC53591.1"/>
    <property type="molecule type" value="Genomic_DNA"/>
</dbReference>
<gene>
    <name evidence="2" type="ORF">SanaruYs_38360</name>
</gene>
<reference evidence="2 3" key="1">
    <citation type="submission" date="2018-11" db="EMBL/GenBank/DDBJ databases">
        <title>Chryseotalea sanarue gen. nov., sp., nov., a member of the family Cytophagaceae, isolated from a brackish lake in Hamamatsu Japan.</title>
        <authorList>
            <person name="Maejima Y."/>
            <person name="Iino T."/>
            <person name="Muraguchi Y."/>
            <person name="Fukuda K."/>
            <person name="Ohkuma M."/>
            <person name="Moriuchi R."/>
            <person name="Dohra H."/>
            <person name="Kimbara K."/>
            <person name="Shintani M."/>
        </authorList>
    </citation>
    <scope>NUCLEOTIDE SEQUENCE [LARGE SCALE GENOMIC DNA]</scope>
    <source>
        <strain evidence="2 3">Ys</strain>
    </source>
</reference>
<protein>
    <submittedName>
        <fullName evidence="2">Uncharacterized protein</fullName>
    </submittedName>
</protein>
<accession>A0A401UFA2</accession>
<feature type="region of interest" description="Disordered" evidence="1">
    <location>
        <begin position="68"/>
        <end position="89"/>
    </location>
</feature>
<sequence length="89" mass="10335">MTFEEYLSGKKIDAMAFEQAEKELVNEWRQGFDQMHPKSFTAQKLFLINGIRRRFPLKIEQVNQELADAKPTTTATPAKPKPIMRPKIN</sequence>
<feature type="compositionally biased region" description="Low complexity" evidence="1">
    <location>
        <begin position="69"/>
        <end position="78"/>
    </location>
</feature>
<evidence type="ECO:0000313" key="2">
    <source>
        <dbReference type="EMBL" id="GCC53591.1"/>
    </source>
</evidence>